<protein>
    <submittedName>
        <fullName evidence="5">4-hydroxybutyrate dehydrogenase</fullName>
    </submittedName>
</protein>
<dbReference type="SUPFAM" id="SSF56796">
    <property type="entry name" value="Dehydroquinate synthase-like"/>
    <property type="match status" value="1"/>
</dbReference>
<dbReference type="Pfam" id="PF00465">
    <property type="entry name" value="Fe-ADH"/>
    <property type="match status" value="1"/>
</dbReference>
<reference evidence="5 6" key="1">
    <citation type="submission" date="2020-08" db="EMBL/GenBank/DDBJ databases">
        <authorList>
            <person name="Liu C."/>
            <person name="Sun Q."/>
        </authorList>
    </citation>
    <scope>NUCLEOTIDE SEQUENCE [LARGE SCALE GENOMIC DNA]</scope>
    <source>
        <strain evidence="5 6">NSJ-59</strain>
    </source>
</reference>
<sequence length="370" mass="41017">MIELQLKPAIYSYDTVREFVEDVQIGEHDLIVTNEYIYDPHFQGLDLPCHVLFQEKYGAGEPSDEMAEAIYRDMPKDVTRIIGIGGGTILDLCKLFCLKQVSPVLDLFDGNIEPVKGKELILVPTTCGTGSEVTNVSVMALISRHTKKGIADEALYADKAVLIPSLLQTLPMKVFATSSIDALVHAVESALSPDGTASFRTFSYEAIERILKGYLQIRDHGPEARLPLMKDFLMASNWAGIAFSVPGCAAVHAMSYPLGASYHVPHGESNYAMFTGVMNCYMSIKSDGEIAKLNRFIADILGCEPAHVYTELEKLLNVILPKKALHEYGVKEEELPVFAKSVMENQGRLMKHNFVPLDYDKVLGIYQSLY</sequence>
<dbReference type="Gene3D" id="3.40.50.1970">
    <property type="match status" value="1"/>
</dbReference>
<keyword evidence="6" id="KW-1185">Reference proteome</keyword>
<dbReference type="RefSeq" id="WP_186502542.1">
    <property type="nucleotide sequence ID" value="NZ_JACOGK010000008.1"/>
</dbReference>
<dbReference type="CDD" id="cd14860">
    <property type="entry name" value="4HBD_NAD"/>
    <property type="match status" value="1"/>
</dbReference>
<evidence type="ECO:0000259" key="3">
    <source>
        <dbReference type="Pfam" id="PF00465"/>
    </source>
</evidence>
<evidence type="ECO:0000256" key="1">
    <source>
        <dbReference type="ARBA" id="ARBA00007358"/>
    </source>
</evidence>
<dbReference type="PANTHER" id="PTHR11496:SF102">
    <property type="entry name" value="ALCOHOL DEHYDROGENASE 4"/>
    <property type="match status" value="1"/>
</dbReference>
<evidence type="ECO:0000256" key="2">
    <source>
        <dbReference type="ARBA" id="ARBA00023002"/>
    </source>
</evidence>
<evidence type="ECO:0000259" key="4">
    <source>
        <dbReference type="Pfam" id="PF25137"/>
    </source>
</evidence>
<comment type="caution">
    <text evidence="5">The sequence shown here is derived from an EMBL/GenBank/DDBJ whole genome shotgun (WGS) entry which is preliminary data.</text>
</comment>
<dbReference type="InterPro" id="IPR056798">
    <property type="entry name" value="ADH_Fe_C"/>
</dbReference>
<dbReference type="EMBL" id="JACOGK010000008">
    <property type="protein sequence ID" value="MBC3536381.1"/>
    <property type="molecule type" value="Genomic_DNA"/>
</dbReference>
<accession>A0ABR6VGR1</accession>
<dbReference type="InterPro" id="IPR001670">
    <property type="entry name" value="ADH_Fe/GldA"/>
</dbReference>
<name>A0ABR6VGR1_9FIRM</name>
<dbReference type="InterPro" id="IPR039697">
    <property type="entry name" value="Alcohol_dehydrogenase_Fe"/>
</dbReference>
<dbReference type="Proteomes" id="UP000606870">
    <property type="component" value="Unassembled WGS sequence"/>
</dbReference>
<keyword evidence="2" id="KW-0560">Oxidoreductase</keyword>
<feature type="domain" description="Fe-containing alcohol dehydrogenase-like C-terminal" evidence="4">
    <location>
        <begin position="176"/>
        <end position="370"/>
    </location>
</feature>
<proteinExistence type="inferred from homology"/>
<evidence type="ECO:0000313" key="6">
    <source>
        <dbReference type="Proteomes" id="UP000606870"/>
    </source>
</evidence>
<dbReference type="Pfam" id="PF25137">
    <property type="entry name" value="ADH_Fe_C"/>
    <property type="match status" value="1"/>
</dbReference>
<feature type="domain" description="Alcohol dehydrogenase iron-type/glycerol dehydrogenase GldA" evidence="3">
    <location>
        <begin position="24"/>
        <end position="164"/>
    </location>
</feature>
<organism evidence="5 6">
    <name type="scientific">Megasphaera hominis</name>
    <dbReference type="NCBI Taxonomy" id="159836"/>
    <lineage>
        <taxon>Bacteria</taxon>
        <taxon>Bacillati</taxon>
        <taxon>Bacillota</taxon>
        <taxon>Negativicutes</taxon>
        <taxon>Veillonellales</taxon>
        <taxon>Veillonellaceae</taxon>
        <taxon>Megasphaera</taxon>
    </lineage>
</organism>
<gene>
    <name evidence="5" type="ORF">H8J70_03835</name>
</gene>
<dbReference type="Gene3D" id="1.20.1090.10">
    <property type="entry name" value="Dehydroquinate synthase-like - alpha domain"/>
    <property type="match status" value="1"/>
</dbReference>
<dbReference type="PANTHER" id="PTHR11496">
    <property type="entry name" value="ALCOHOL DEHYDROGENASE"/>
    <property type="match status" value="1"/>
</dbReference>
<evidence type="ECO:0000313" key="5">
    <source>
        <dbReference type="EMBL" id="MBC3536381.1"/>
    </source>
</evidence>
<comment type="similarity">
    <text evidence="1">Belongs to the iron-containing alcohol dehydrogenase family.</text>
</comment>